<gene>
    <name evidence="1" type="ORF">RHGRI_014234</name>
</gene>
<sequence length="90" mass="10264">MLWRPNLLSELYLPGASEVKSPRFALRDILVVRPLGDPRVMLVMLGELWAEVPRNVMVEALLEGDLQEKWNTRSGHHRDDTPTLAMMRGA</sequence>
<comment type="caution">
    <text evidence="1">The sequence shown here is derived from an EMBL/GenBank/DDBJ whole genome shotgun (WGS) entry which is preliminary data.</text>
</comment>
<protein>
    <submittedName>
        <fullName evidence="1">Uncharacterized protein</fullName>
    </submittedName>
</protein>
<reference evidence="1" key="1">
    <citation type="submission" date="2020-08" db="EMBL/GenBank/DDBJ databases">
        <title>Plant Genome Project.</title>
        <authorList>
            <person name="Zhang R.-G."/>
        </authorList>
    </citation>
    <scope>NUCLEOTIDE SEQUENCE</scope>
    <source>
        <strain evidence="1">WSP0</strain>
        <tissue evidence="1">Leaf</tissue>
    </source>
</reference>
<evidence type="ECO:0000313" key="1">
    <source>
        <dbReference type="EMBL" id="KAG5548813.1"/>
    </source>
</evidence>
<organism evidence="1 2">
    <name type="scientific">Rhododendron griersonianum</name>
    <dbReference type="NCBI Taxonomy" id="479676"/>
    <lineage>
        <taxon>Eukaryota</taxon>
        <taxon>Viridiplantae</taxon>
        <taxon>Streptophyta</taxon>
        <taxon>Embryophyta</taxon>
        <taxon>Tracheophyta</taxon>
        <taxon>Spermatophyta</taxon>
        <taxon>Magnoliopsida</taxon>
        <taxon>eudicotyledons</taxon>
        <taxon>Gunneridae</taxon>
        <taxon>Pentapetalae</taxon>
        <taxon>asterids</taxon>
        <taxon>Ericales</taxon>
        <taxon>Ericaceae</taxon>
        <taxon>Ericoideae</taxon>
        <taxon>Rhodoreae</taxon>
        <taxon>Rhododendron</taxon>
    </lineage>
</organism>
<dbReference type="Proteomes" id="UP000823749">
    <property type="component" value="Chromosome 5"/>
</dbReference>
<dbReference type="AlphaFoldDB" id="A0AAV6K8M5"/>
<accession>A0AAV6K8M5</accession>
<name>A0AAV6K8M5_9ERIC</name>
<evidence type="ECO:0000313" key="2">
    <source>
        <dbReference type="Proteomes" id="UP000823749"/>
    </source>
</evidence>
<dbReference type="EMBL" id="JACTNZ010000005">
    <property type="protein sequence ID" value="KAG5548813.1"/>
    <property type="molecule type" value="Genomic_DNA"/>
</dbReference>
<proteinExistence type="predicted"/>
<keyword evidence="2" id="KW-1185">Reference proteome</keyword>